<gene>
    <name evidence="1" type="ORF">LEP1GSC116_3174</name>
</gene>
<comment type="caution">
    <text evidence="1">The sequence shown here is derived from an EMBL/GenBank/DDBJ whole genome shotgun (WGS) entry which is preliminary data.</text>
</comment>
<organism evidence="1 2">
    <name type="scientific">Leptospira interrogans serovar Icterohaemorrhagiae str. Verdun HP</name>
    <dbReference type="NCBI Taxonomy" id="1049910"/>
    <lineage>
        <taxon>Bacteria</taxon>
        <taxon>Pseudomonadati</taxon>
        <taxon>Spirochaetota</taxon>
        <taxon>Spirochaetia</taxon>
        <taxon>Leptospirales</taxon>
        <taxon>Leptospiraceae</taxon>
        <taxon>Leptospira</taxon>
    </lineage>
</organism>
<dbReference type="AlphaFoldDB" id="M6R9V4"/>
<dbReference type="EMBL" id="AHNZ02000560">
    <property type="protein sequence ID" value="EMO04912.1"/>
    <property type="molecule type" value="Genomic_DNA"/>
</dbReference>
<evidence type="ECO:0000313" key="1">
    <source>
        <dbReference type="EMBL" id="EMO04912.1"/>
    </source>
</evidence>
<reference evidence="1 2" key="1">
    <citation type="submission" date="2013-01" db="EMBL/GenBank/DDBJ databases">
        <authorList>
            <person name="Harkins D.M."/>
            <person name="Durkin A.S."/>
            <person name="Brinkac L.M."/>
            <person name="Haft D.H."/>
            <person name="Selengut J.D."/>
            <person name="Sanka R."/>
            <person name="DePew J."/>
            <person name="Purushe J."/>
            <person name="Picardeau M."/>
            <person name="Werts C."/>
            <person name="Goarant C."/>
            <person name="Vinetz J.M."/>
            <person name="Sutton G.G."/>
            <person name="Nierman W.C."/>
            <person name="Fouts D.E."/>
        </authorList>
    </citation>
    <scope>NUCLEOTIDE SEQUENCE [LARGE SCALE GENOMIC DNA]</scope>
    <source>
        <strain evidence="1 2">Verdun HP</strain>
    </source>
</reference>
<name>M6R9V4_LEPIR</name>
<protein>
    <submittedName>
        <fullName evidence="1">Uncharacterized protein</fullName>
    </submittedName>
</protein>
<sequence length="45" mass="5250">MDQSTEIQGKNISDKTIPKFSKTWIEYQKVCSWKIHVLILQDVGI</sequence>
<evidence type="ECO:0000313" key="2">
    <source>
        <dbReference type="Proteomes" id="UP000012092"/>
    </source>
</evidence>
<accession>M6R9V4</accession>
<dbReference type="Proteomes" id="UP000012092">
    <property type="component" value="Unassembled WGS sequence"/>
</dbReference>
<proteinExistence type="predicted"/>